<dbReference type="OrthoDB" id="4540679at2759"/>
<name>A0A194W2M4_CYTMA</name>
<sequence length="365" mass="40632">MADLSGTKPFTFNPSKLGYVKVPLGLPEGQDLSLDELTAIFGIEGKHFGKVPRRIITPVLQGQWYTENWYSVKGYLYVLEPQEWVPVLGHGETIPASSFKTTYTNETETIAETKFNAGTSAQLTIEAGGTYFGVTANVKSNSKISFKYSNTTTTKEKLETTGTSGSTPIHQLFLYPVLRCKVVKRQRIDYTINDSSQELKWTGESYNPGYWDARWVADARTHELSKLIRHPVPMEGNGLGHKGYLLPIPTLTEDGDLDVTTIVSRQGWVDWYHYDVPWETEEDFGDETLDLAAPNNDVAFRPMSTWTTLDIEKAGFVGARISLHEAEISALGYNGAEMVSRKELNDISGMGGLELYLATYLSTLG</sequence>
<keyword evidence="2" id="KW-1185">Reference proteome</keyword>
<gene>
    <name evidence="1" type="ORF">VM1G_06465</name>
</gene>
<dbReference type="EMBL" id="CM003103">
    <property type="protein sequence ID" value="KUI70338.1"/>
    <property type="molecule type" value="Genomic_DNA"/>
</dbReference>
<dbReference type="Proteomes" id="UP000078559">
    <property type="component" value="Chromosome 6"/>
</dbReference>
<evidence type="ECO:0000313" key="1">
    <source>
        <dbReference type="EMBL" id="KUI70338.1"/>
    </source>
</evidence>
<proteinExistence type="predicted"/>
<evidence type="ECO:0000313" key="2">
    <source>
        <dbReference type="Proteomes" id="UP000078559"/>
    </source>
</evidence>
<dbReference type="AlphaFoldDB" id="A0A194W2M4"/>
<accession>A0A194W2M4</accession>
<reference evidence="1" key="1">
    <citation type="submission" date="2014-12" db="EMBL/GenBank/DDBJ databases">
        <title>Genome Sequence of Valsa Canker Pathogens Uncovers a Specific Adaption of Colonization on Woody Bark.</title>
        <authorList>
            <person name="Yin Z."/>
            <person name="Liu H."/>
            <person name="Gao X."/>
            <person name="Li Z."/>
            <person name="Song N."/>
            <person name="Ke X."/>
            <person name="Dai Q."/>
            <person name="Wu Y."/>
            <person name="Sun Y."/>
            <person name="Xu J.-R."/>
            <person name="Kang Z.K."/>
            <person name="Wang L."/>
            <person name="Huang L."/>
        </authorList>
    </citation>
    <scope>NUCLEOTIDE SEQUENCE [LARGE SCALE GENOMIC DNA]</scope>
    <source>
        <strain evidence="1">03-8</strain>
    </source>
</reference>
<protein>
    <submittedName>
        <fullName evidence="1">Uncharacterized protein</fullName>
    </submittedName>
</protein>
<organism evidence="1 2">
    <name type="scientific">Cytospora mali</name>
    <name type="common">Apple Valsa canker fungus</name>
    <name type="synonym">Valsa mali</name>
    <dbReference type="NCBI Taxonomy" id="578113"/>
    <lineage>
        <taxon>Eukaryota</taxon>
        <taxon>Fungi</taxon>
        <taxon>Dikarya</taxon>
        <taxon>Ascomycota</taxon>
        <taxon>Pezizomycotina</taxon>
        <taxon>Sordariomycetes</taxon>
        <taxon>Sordariomycetidae</taxon>
        <taxon>Diaporthales</taxon>
        <taxon>Cytosporaceae</taxon>
        <taxon>Cytospora</taxon>
    </lineage>
</organism>